<evidence type="ECO:0000259" key="7">
    <source>
        <dbReference type="PROSITE" id="PS50850"/>
    </source>
</evidence>
<feature type="transmembrane region" description="Helical" evidence="6">
    <location>
        <begin position="217"/>
        <end position="234"/>
    </location>
</feature>
<dbReference type="PANTHER" id="PTHR43124:SF3">
    <property type="entry name" value="CHLORAMPHENICOL EFFLUX PUMP RV0191"/>
    <property type="match status" value="1"/>
</dbReference>
<feature type="transmembrane region" description="Helical" evidence="6">
    <location>
        <begin position="345"/>
        <end position="363"/>
    </location>
</feature>
<dbReference type="Pfam" id="PF07690">
    <property type="entry name" value="MFS_1"/>
    <property type="match status" value="1"/>
</dbReference>
<feature type="transmembrane region" description="Helical" evidence="6">
    <location>
        <begin position="369"/>
        <end position="391"/>
    </location>
</feature>
<dbReference type="InterPro" id="IPR050189">
    <property type="entry name" value="MFS_Efflux_Transporters"/>
</dbReference>
<evidence type="ECO:0000256" key="5">
    <source>
        <dbReference type="ARBA" id="ARBA00023136"/>
    </source>
</evidence>
<evidence type="ECO:0000313" key="8">
    <source>
        <dbReference type="EMBL" id="ADV64979.1"/>
    </source>
</evidence>
<dbReference type="eggNOG" id="arCOG00130">
    <property type="taxonomic scope" value="Archaea"/>
</dbReference>
<feature type="transmembrane region" description="Helical" evidence="6">
    <location>
        <begin position="254"/>
        <end position="273"/>
    </location>
</feature>
<feature type="transmembrane region" description="Helical" evidence="6">
    <location>
        <begin position="165"/>
        <end position="188"/>
    </location>
</feature>
<reference evidence="8 9" key="2">
    <citation type="journal article" date="2011" name="Stand. Genomic Sci.">
        <title>Complete genome sequence of Desulfurococcus mucosus type strain (O7/1).</title>
        <authorList>
            <person name="Wirth R."/>
            <person name="Chertkov O."/>
            <person name="Held B."/>
            <person name="Lapidus A."/>
            <person name="Nolan M."/>
            <person name="Lucas S."/>
            <person name="Hammon N."/>
            <person name="Deshpande S."/>
            <person name="Cheng J.F."/>
            <person name="Tapia R."/>
            <person name="Han C."/>
            <person name="Goodwin L."/>
            <person name="Pitluck S."/>
            <person name="Liolios K."/>
            <person name="Ioanna P."/>
            <person name="Ivanova N."/>
            <person name="Mavromatis K."/>
            <person name="Mikhailova N."/>
            <person name="Pati A."/>
            <person name="Chen A."/>
            <person name="Palaniappan K."/>
            <person name="Land M."/>
            <person name="Hauser L."/>
            <person name="Chang Y.J."/>
            <person name="Jeffries C.D."/>
            <person name="Bilek Y."/>
            <person name="Hader T."/>
            <person name="Rohde M."/>
            <person name="Spring S."/>
            <person name="Sikorski J."/>
            <person name="Goker M."/>
            <person name="Woyke T."/>
            <person name="Bristow J."/>
            <person name="Eisen J.A."/>
            <person name="Markowitz V."/>
            <person name="Hugenholtz P."/>
            <person name="Kyrpides N.C."/>
            <person name="Klenk H.P."/>
        </authorList>
    </citation>
    <scope>NUCLEOTIDE SEQUENCE [LARGE SCALE GENOMIC DNA]</scope>
    <source>
        <strain evidence="9">ATCC 35584 / DSM 2162 / JCM 9187 / O7/1</strain>
    </source>
</reference>
<dbReference type="SUPFAM" id="SSF103473">
    <property type="entry name" value="MFS general substrate transporter"/>
    <property type="match status" value="1"/>
</dbReference>
<evidence type="ECO:0000256" key="2">
    <source>
        <dbReference type="ARBA" id="ARBA00022475"/>
    </source>
</evidence>
<accession>E8R903</accession>
<dbReference type="InterPro" id="IPR011701">
    <property type="entry name" value="MFS"/>
</dbReference>
<evidence type="ECO:0000256" key="6">
    <source>
        <dbReference type="SAM" id="Phobius"/>
    </source>
</evidence>
<keyword evidence="5 6" id="KW-0472">Membrane</keyword>
<dbReference type="HOGENOM" id="CLU_001265_62_0_2"/>
<name>E8R903_DESM0</name>
<keyword evidence="3 6" id="KW-0812">Transmembrane</keyword>
<dbReference type="EMBL" id="CP002363">
    <property type="protein sequence ID" value="ADV64979.1"/>
    <property type="molecule type" value="Genomic_DNA"/>
</dbReference>
<dbReference type="Proteomes" id="UP000001068">
    <property type="component" value="Chromosome"/>
</dbReference>
<keyword evidence="2" id="KW-1003">Cell membrane</keyword>
<feature type="transmembrane region" description="Helical" evidence="6">
    <location>
        <begin position="311"/>
        <end position="333"/>
    </location>
</feature>
<dbReference type="GeneID" id="10153366"/>
<dbReference type="GO" id="GO:0022857">
    <property type="term" value="F:transmembrane transporter activity"/>
    <property type="evidence" value="ECO:0007669"/>
    <property type="project" value="InterPro"/>
</dbReference>
<dbReference type="PROSITE" id="PS50850">
    <property type="entry name" value="MFS"/>
    <property type="match status" value="1"/>
</dbReference>
<dbReference type="STRING" id="765177.Desmu_0672"/>
<feature type="transmembrane region" description="Helical" evidence="6">
    <location>
        <begin position="142"/>
        <end position="159"/>
    </location>
</feature>
<evidence type="ECO:0000256" key="3">
    <source>
        <dbReference type="ARBA" id="ARBA00022692"/>
    </source>
</evidence>
<dbReference type="PANTHER" id="PTHR43124">
    <property type="entry name" value="PURINE EFFLUX PUMP PBUE"/>
    <property type="match status" value="1"/>
</dbReference>
<dbReference type="InterPro" id="IPR020846">
    <property type="entry name" value="MFS_dom"/>
</dbReference>
<dbReference type="CDD" id="cd06174">
    <property type="entry name" value="MFS"/>
    <property type="match status" value="1"/>
</dbReference>
<dbReference type="GO" id="GO:0005886">
    <property type="term" value="C:plasma membrane"/>
    <property type="evidence" value="ECO:0007669"/>
    <property type="project" value="UniProtKB-SubCell"/>
</dbReference>
<proteinExistence type="predicted"/>
<gene>
    <name evidence="8" type="ordered locus">Desmu_0672</name>
</gene>
<evidence type="ECO:0000256" key="1">
    <source>
        <dbReference type="ARBA" id="ARBA00004651"/>
    </source>
</evidence>
<feature type="domain" description="Major facilitator superfamily (MFS) profile" evidence="7">
    <location>
        <begin position="12"/>
        <end position="395"/>
    </location>
</feature>
<sequence precursor="true">MLMKGSRRYVATVLVLLVAYILVYFHRTMTGVMKPEVDHYARYYGVDANLLLAVMSSAYFYAYAVSQVFMGPLIDHYGVRRVGGVMLTLLGVATLVMSLPNPVSLIVGRTLIGVSATVAFLSYMRSSSLGFGPGSQGRLSSYALFAGGVSTVLATYPLRLMLNTAGISMTFLALAALAFMLAASVYMISPDNGNGGGNGSLLRQVAMLKDIAGSPHVWGVGLAAVASYGTGLAYQSAWGQIHLARVFSLGKDAVSLYLMLLAMVFVASSIPTGYLSDKLKKRRPFLLAATLVAVASWLLMFLSSYMDSTGLLLVSLGLLGLSQGLHVIAATMAKEPYDPAVSGTAVAFFNIILFMGIAVLQTICTVLNPLASILVNLLVAIAGSAATLTLVKETYPSKHA</sequence>
<dbReference type="AlphaFoldDB" id="E8R903"/>
<feature type="transmembrane region" description="Helical" evidence="6">
    <location>
        <begin position="103"/>
        <end position="121"/>
    </location>
</feature>
<keyword evidence="4 6" id="KW-1133">Transmembrane helix</keyword>
<organism evidence="8 9">
    <name type="scientific">Desulfurococcus mucosus (strain ATCC 35584 / DSM 2162 / JCM 9187 / O7/1)</name>
    <dbReference type="NCBI Taxonomy" id="765177"/>
    <lineage>
        <taxon>Archaea</taxon>
        <taxon>Thermoproteota</taxon>
        <taxon>Thermoprotei</taxon>
        <taxon>Desulfurococcales</taxon>
        <taxon>Desulfurococcaceae</taxon>
        <taxon>Desulfurococcus</taxon>
    </lineage>
</organism>
<dbReference type="InterPro" id="IPR036259">
    <property type="entry name" value="MFS_trans_sf"/>
</dbReference>
<dbReference type="Gene3D" id="1.20.1250.20">
    <property type="entry name" value="MFS general substrate transporter like domains"/>
    <property type="match status" value="2"/>
</dbReference>
<comment type="subcellular location">
    <subcellularLocation>
        <location evidence="1">Cell membrane</location>
        <topology evidence="1">Multi-pass membrane protein</topology>
    </subcellularLocation>
</comment>
<keyword evidence="9" id="KW-1185">Reference proteome</keyword>
<evidence type="ECO:0000256" key="4">
    <source>
        <dbReference type="ARBA" id="ARBA00022989"/>
    </source>
</evidence>
<feature type="transmembrane region" description="Helical" evidence="6">
    <location>
        <begin position="46"/>
        <end position="66"/>
    </location>
</feature>
<feature type="transmembrane region" description="Helical" evidence="6">
    <location>
        <begin position="78"/>
        <end position="97"/>
    </location>
</feature>
<evidence type="ECO:0000313" key="9">
    <source>
        <dbReference type="Proteomes" id="UP000001068"/>
    </source>
</evidence>
<reference evidence="9" key="1">
    <citation type="submission" date="2010-11" db="EMBL/GenBank/DDBJ databases">
        <title>The complete genome of Desulfurococcus mucosus DSM 2162.</title>
        <authorList>
            <consortium name="US DOE Joint Genome Institute (JGI-PGF)"/>
            <person name="Lucas S."/>
            <person name="Copeland A."/>
            <person name="Lapidus A."/>
            <person name="Bruce D."/>
            <person name="Goodwin L."/>
            <person name="Pitluck S."/>
            <person name="Kyrpides N."/>
            <person name="Mavromatis K."/>
            <person name="Pagani I."/>
            <person name="Ivanova N."/>
            <person name="Ovchinnikova G."/>
            <person name="Chertkov O."/>
            <person name="Held B."/>
            <person name="Brettin T."/>
            <person name="Detter J.C."/>
            <person name="Tapia R."/>
            <person name="Han C."/>
            <person name="Land M."/>
            <person name="Hauser L."/>
            <person name="Markowitz V."/>
            <person name="Cheng J.-F."/>
            <person name="Hugenholtz P."/>
            <person name="Woyke T."/>
            <person name="Wu D."/>
            <person name="Wirth R."/>
            <person name="Bilek Y."/>
            <person name="Hader T."/>
            <person name="Klenk H.-P."/>
            <person name="Eisen J.A."/>
        </authorList>
    </citation>
    <scope>NUCLEOTIDE SEQUENCE [LARGE SCALE GENOMIC DNA]</scope>
    <source>
        <strain evidence="9">ATCC 35584 / DSM 2162 / JCM 9187 / O7/1</strain>
    </source>
</reference>
<dbReference type="RefSeq" id="WP_013562201.1">
    <property type="nucleotide sequence ID" value="NC_014961.1"/>
</dbReference>
<feature type="transmembrane region" description="Helical" evidence="6">
    <location>
        <begin position="9"/>
        <end position="26"/>
    </location>
</feature>
<protein>
    <submittedName>
        <fullName evidence="8">Major facilitator superfamily MFS_1</fullName>
    </submittedName>
</protein>
<dbReference type="KEGG" id="dmu:Desmu_0672"/>
<feature type="transmembrane region" description="Helical" evidence="6">
    <location>
        <begin position="285"/>
        <end position="305"/>
    </location>
</feature>